<gene>
    <name evidence="3" type="ORF">J3998_09970</name>
</gene>
<proteinExistence type="predicted"/>
<dbReference type="RefSeq" id="WP_208150517.1">
    <property type="nucleotide sequence ID" value="NZ_JAGETV010000020.1"/>
</dbReference>
<feature type="region of interest" description="Disordered" evidence="1">
    <location>
        <begin position="54"/>
        <end position="92"/>
    </location>
</feature>
<evidence type="ECO:0000313" key="4">
    <source>
        <dbReference type="Proteomes" id="UP000664835"/>
    </source>
</evidence>
<evidence type="ECO:0008006" key="5">
    <source>
        <dbReference type="Google" id="ProtNLM"/>
    </source>
</evidence>
<dbReference type="EMBL" id="JAGETV010000020">
    <property type="protein sequence ID" value="MBO1927902.1"/>
    <property type="molecule type" value="Genomic_DNA"/>
</dbReference>
<feature type="signal peptide" evidence="2">
    <location>
        <begin position="1"/>
        <end position="33"/>
    </location>
</feature>
<protein>
    <recommendedName>
        <fullName evidence="5">DUF3106 domain-containing protein</fullName>
    </recommendedName>
</protein>
<sequence length="177" mass="21006">MQTFQSTHTNTVRNTLIGLFTGALLLTSGAAVAQEHRTNGVLSIDIELFGGQHREPRQQPAPQKMHRHESRHRYDAHSHKQSQRYQHNPYQERYGKHAKNNRDYRSGKYHRVSPLIVLSQDLFLSPFQDMRLRVILGDHWDGHMNRKEARQVHKMLTPKQRRQWNHLGYYSNVSWRH</sequence>
<keyword evidence="2" id="KW-0732">Signal</keyword>
<organism evidence="3 4">
    <name type="scientific">Thiomicrorhabdus marina</name>
    <dbReference type="NCBI Taxonomy" id="2818442"/>
    <lineage>
        <taxon>Bacteria</taxon>
        <taxon>Pseudomonadati</taxon>
        <taxon>Pseudomonadota</taxon>
        <taxon>Gammaproteobacteria</taxon>
        <taxon>Thiotrichales</taxon>
        <taxon>Piscirickettsiaceae</taxon>
        <taxon>Thiomicrorhabdus</taxon>
    </lineage>
</organism>
<name>A0ABS3Q6G4_9GAMM</name>
<reference evidence="3 4" key="1">
    <citation type="submission" date="2021-03" db="EMBL/GenBank/DDBJ databases">
        <title>Thiomicrorhabdus sp.nov.,novel sulfur-oxidizing bacteria isolated from coastal sediment.</title>
        <authorList>
            <person name="Liu X."/>
        </authorList>
    </citation>
    <scope>NUCLEOTIDE SEQUENCE [LARGE SCALE GENOMIC DNA]</scope>
    <source>
        <strain evidence="3 4">6S2-11</strain>
    </source>
</reference>
<accession>A0ABS3Q6G4</accession>
<evidence type="ECO:0000256" key="1">
    <source>
        <dbReference type="SAM" id="MobiDB-lite"/>
    </source>
</evidence>
<evidence type="ECO:0000256" key="2">
    <source>
        <dbReference type="SAM" id="SignalP"/>
    </source>
</evidence>
<dbReference type="Proteomes" id="UP000664835">
    <property type="component" value="Unassembled WGS sequence"/>
</dbReference>
<keyword evidence="4" id="KW-1185">Reference proteome</keyword>
<feature type="chain" id="PRO_5046936648" description="DUF3106 domain-containing protein" evidence="2">
    <location>
        <begin position="34"/>
        <end position="177"/>
    </location>
</feature>
<evidence type="ECO:0000313" key="3">
    <source>
        <dbReference type="EMBL" id="MBO1927902.1"/>
    </source>
</evidence>
<comment type="caution">
    <text evidence="3">The sequence shown here is derived from an EMBL/GenBank/DDBJ whole genome shotgun (WGS) entry which is preliminary data.</text>
</comment>